<reference evidence="1 2" key="1">
    <citation type="journal article" date="2018" name="BMC Genomics">
        <title>The genome of Naegleria lovaniensis, the basis for a comparative approach to unravel pathogenicity factors of the human pathogenic amoeba N. fowleri.</title>
        <authorList>
            <person name="Liechti N."/>
            <person name="Schurch N."/>
            <person name="Bruggmann R."/>
            <person name="Wittwer M."/>
        </authorList>
    </citation>
    <scope>NUCLEOTIDE SEQUENCE [LARGE SCALE GENOMIC DNA]</scope>
    <source>
        <strain evidence="1 2">ATCC 30569</strain>
    </source>
</reference>
<keyword evidence="2" id="KW-1185">Reference proteome</keyword>
<accession>A0AA88G9N8</accession>
<proteinExistence type="predicted"/>
<dbReference type="GeneID" id="68104114"/>
<dbReference type="Proteomes" id="UP000816034">
    <property type="component" value="Unassembled WGS sequence"/>
</dbReference>
<sequence>MNASPLPSSASNNINTEAFNKYKFDESIFSRNEQEIFVFLSVCTKCRRKLTELQVDKFDMERFKKKETKFPHEMKTIFESLCAAKQLSMAPAAPCLSAWKDIDISSKYYYSNERNALFKDMLNCASLDYDQDMNRFINFKDDQAYEDYMKMQEFGNQLAQRGSVKKVSVIYNNLMHPVMDDNGELIQGDNSPSTHGNDSLSPNDIMKMKKIIRKLKLEKHTDHVLDDFEDLKTLPPHFQAYSYAISSAFCSNHVIQCLRKRLPLQPEKYQA</sequence>
<comment type="caution">
    <text evidence="1">The sequence shown here is derived from an EMBL/GenBank/DDBJ whole genome shotgun (WGS) entry which is preliminary data.</text>
</comment>
<dbReference type="RefSeq" id="XP_044543169.1">
    <property type="nucleotide sequence ID" value="XM_044687340.1"/>
</dbReference>
<gene>
    <name evidence="1" type="ORF">C9374_011660</name>
</gene>
<name>A0AA88G9N8_NAELO</name>
<evidence type="ECO:0000313" key="1">
    <source>
        <dbReference type="EMBL" id="KAG2373995.1"/>
    </source>
</evidence>
<evidence type="ECO:0000313" key="2">
    <source>
        <dbReference type="Proteomes" id="UP000816034"/>
    </source>
</evidence>
<dbReference type="AlphaFoldDB" id="A0AA88G9N8"/>
<dbReference type="EMBL" id="PYSW02000049">
    <property type="protein sequence ID" value="KAG2373995.1"/>
    <property type="molecule type" value="Genomic_DNA"/>
</dbReference>
<organism evidence="1 2">
    <name type="scientific">Naegleria lovaniensis</name>
    <name type="common">Amoeba</name>
    <dbReference type="NCBI Taxonomy" id="51637"/>
    <lineage>
        <taxon>Eukaryota</taxon>
        <taxon>Discoba</taxon>
        <taxon>Heterolobosea</taxon>
        <taxon>Tetramitia</taxon>
        <taxon>Eutetramitia</taxon>
        <taxon>Vahlkampfiidae</taxon>
        <taxon>Naegleria</taxon>
    </lineage>
</organism>
<protein>
    <submittedName>
        <fullName evidence="1">Uncharacterized protein</fullName>
    </submittedName>
</protein>